<feature type="region of interest" description="Disordered" evidence="1">
    <location>
        <begin position="55"/>
        <end position="94"/>
    </location>
</feature>
<proteinExistence type="predicted"/>
<evidence type="ECO:0000256" key="2">
    <source>
        <dbReference type="SAM" id="SignalP"/>
    </source>
</evidence>
<evidence type="ECO:0000313" key="3">
    <source>
        <dbReference type="EMBL" id="RBO91719.1"/>
    </source>
</evidence>
<reference evidence="3 4" key="1">
    <citation type="submission" date="2018-06" db="EMBL/GenBank/DDBJ databases">
        <title>Genomic Encyclopedia of Type Strains, Phase IV (KMG-IV): sequencing the most valuable type-strain genomes for metagenomic binning, comparative biology and taxonomic classification.</title>
        <authorList>
            <person name="Goeker M."/>
        </authorList>
    </citation>
    <scope>NUCLEOTIDE SEQUENCE [LARGE SCALE GENOMIC DNA]</scope>
    <source>
        <strain evidence="3 4">DSM 44599</strain>
    </source>
</reference>
<evidence type="ECO:0000313" key="4">
    <source>
        <dbReference type="Proteomes" id="UP000252586"/>
    </source>
</evidence>
<comment type="caution">
    <text evidence="3">The sequence shown here is derived from an EMBL/GenBank/DDBJ whole genome shotgun (WGS) entry which is preliminary data.</text>
</comment>
<feature type="signal peptide" evidence="2">
    <location>
        <begin position="1"/>
        <end position="34"/>
    </location>
</feature>
<evidence type="ECO:0000256" key="1">
    <source>
        <dbReference type="SAM" id="MobiDB-lite"/>
    </source>
</evidence>
<keyword evidence="4" id="KW-1185">Reference proteome</keyword>
<dbReference type="AlphaFoldDB" id="A0A366DQH7"/>
<organism evidence="3 4">
    <name type="scientific">Nocardia puris</name>
    <dbReference type="NCBI Taxonomy" id="208602"/>
    <lineage>
        <taxon>Bacteria</taxon>
        <taxon>Bacillati</taxon>
        <taxon>Actinomycetota</taxon>
        <taxon>Actinomycetes</taxon>
        <taxon>Mycobacteriales</taxon>
        <taxon>Nocardiaceae</taxon>
        <taxon>Nocardia</taxon>
    </lineage>
</organism>
<dbReference type="EMBL" id="QNRE01000004">
    <property type="protein sequence ID" value="RBO91719.1"/>
    <property type="molecule type" value="Genomic_DNA"/>
</dbReference>
<accession>A0A366DQH7</accession>
<gene>
    <name evidence="3" type="ORF">DFR74_104426</name>
</gene>
<name>A0A366DQH7_9NOCA</name>
<protein>
    <submittedName>
        <fullName evidence="3">Uncharacterized protein</fullName>
    </submittedName>
</protein>
<dbReference type="Proteomes" id="UP000252586">
    <property type="component" value="Unassembled WGS sequence"/>
</dbReference>
<sequence>MLLTDNIRRGAVRVAMAGALIAVPLATLAATASADPAATDPAETVTIHLEEGAEVTRPGEPGFDRTRPAIPARPGEGPRVEFRQFPPDQGEGPRVRFREFREPAFPLPATGSAGSS</sequence>
<dbReference type="RefSeq" id="WP_067514571.1">
    <property type="nucleotide sequence ID" value="NZ_CP107943.1"/>
</dbReference>
<feature type="chain" id="PRO_5017001576" evidence="2">
    <location>
        <begin position="35"/>
        <end position="116"/>
    </location>
</feature>
<keyword evidence="2" id="KW-0732">Signal</keyword>